<dbReference type="Proteomes" id="UP000184207">
    <property type="component" value="Unassembled WGS sequence"/>
</dbReference>
<keyword evidence="2" id="KW-1185">Reference proteome</keyword>
<proteinExistence type="predicted"/>
<dbReference type="STRING" id="1121883.SAMN02745226_00007"/>
<name>A0A1M7RQT5_FERGO</name>
<dbReference type="InterPro" id="IPR043751">
    <property type="entry name" value="DUF5696"/>
</dbReference>
<gene>
    <name evidence="1" type="ORF">SAMN02745226_00007</name>
</gene>
<reference evidence="2" key="1">
    <citation type="submission" date="2016-12" db="EMBL/GenBank/DDBJ databases">
        <authorList>
            <person name="Varghese N."/>
            <person name="Submissions S."/>
        </authorList>
    </citation>
    <scope>NUCLEOTIDE SEQUENCE [LARGE SCALE GENOMIC DNA]</scope>
    <source>
        <strain evidence="2">DSM 13020</strain>
    </source>
</reference>
<accession>A0A1M7RQT5</accession>
<dbReference type="RefSeq" id="WP_072757071.1">
    <property type="nucleotide sequence ID" value="NZ_FRDJ01000001.1"/>
</dbReference>
<dbReference type="AlphaFoldDB" id="A0A1M7RQT5"/>
<protein>
    <submittedName>
        <fullName evidence="1">Uncharacterized protein</fullName>
    </submittedName>
</protein>
<sequence length="714" mass="81930">MLKSDKYSAIRRIAFKSVLVFLTIVLIALLVKSGPEVVTQVTQKTFEEAPYRFHVPDYLLKLENNILSVGIDPRSLAFIVEDKRNGAIWKSVMPNEDSELNQTWNLFFNSSISVEFYDSSKNVRRAYLTRDGEVSKYSYADSSLTAHVRFGNVGISFDVIYELVDDSLRISVNNIKESEYKILGIYVYPYIGASKGTVAGSFLVADGVGAKIDLSKTTTATAPLKMRMYGEDIGFQEVIPYKYFKNVKSPENYALPIYGIIYNEGQNSKGLLGVIEKGDFYAEINAYRSGIVTPFNWISPRIVLRDMHKKLLNKAGEGITIPQEEINTTSFSVRYFFISQPSEYSLEYSLLRRFVEEYVEEKTAVESRAPMFKFDILMSEAKKSTFGYSLVEMTTEEDLTKMKEMLNRISKENIFVLRGYSKGGLSINSPIHIPFEKKVMNNANNLSKDYFYVEYISVSKESKSVRKNYIAQNRLEQLMEYENTYIISPYAVKRILDEELAEFSEYGISNFAIGTFGKLMYSTYTDNRQDVFEVLSEAFSKMSKAIVYGTNWYVTKVAGMISDAPLSNSMYEIEDEEFPIVPYILRHFGPVFSKPLNLSSDYNYELLKCIEYGVLPSFYLTWENSEKLVETQSRDLISTKFTDWYEKIKEARELYSKALGFFLSVPRHRQEISKGVYKVTYENETVVVFNYTDKVINVDGITVEPMSFAVINKQ</sequence>
<evidence type="ECO:0000313" key="1">
    <source>
        <dbReference type="EMBL" id="SHN48531.1"/>
    </source>
</evidence>
<organism evidence="1 2">
    <name type="scientific">Fervidobacterium gondwanense DSM 13020</name>
    <dbReference type="NCBI Taxonomy" id="1121883"/>
    <lineage>
        <taxon>Bacteria</taxon>
        <taxon>Thermotogati</taxon>
        <taxon>Thermotogota</taxon>
        <taxon>Thermotogae</taxon>
        <taxon>Thermotogales</taxon>
        <taxon>Fervidobacteriaceae</taxon>
        <taxon>Fervidobacterium</taxon>
    </lineage>
</organism>
<dbReference type="EMBL" id="FRDJ01000001">
    <property type="protein sequence ID" value="SHN48531.1"/>
    <property type="molecule type" value="Genomic_DNA"/>
</dbReference>
<dbReference type="Pfam" id="PF18952">
    <property type="entry name" value="DUF5696"/>
    <property type="match status" value="1"/>
</dbReference>
<dbReference type="OrthoDB" id="9793135at2"/>
<evidence type="ECO:0000313" key="2">
    <source>
        <dbReference type="Proteomes" id="UP000184207"/>
    </source>
</evidence>